<name>A0A7M5X1G9_9CNID</name>
<evidence type="ECO:0000313" key="1">
    <source>
        <dbReference type="EnsemblMetazoa" id="CLYHEMP016041.1"/>
    </source>
</evidence>
<keyword evidence="2" id="KW-1185">Reference proteome</keyword>
<dbReference type="Proteomes" id="UP000594262">
    <property type="component" value="Unplaced"/>
</dbReference>
<dbReference type="EnsemblMetazoa" id="CLYHEMT016041.2">
    <property type="protein sequence ID" value="CLYHEMP016041.2"/>
    <property type="gene ID" value="CLYHEMG016041"/>
</dbReference>
<sequence length="160" mass="18194">MIASRDKLCFYLDSQVFDVKETADLVETIVTFADIGFGMTSKDIGELVCSYVDYNDHVRGKKAFNFKGRKGYPGPDWLENFVKANNLSAKQATTLSTARYNATKNPFVINHFYDLLEDTIKKLKIEDKPHLIWNCDESGLPHEPSKLKIISRKGQKTLLV</sequence>
<dbReference type="OrthoDB" id="6022512at2759"/>
<organism evidence="1 2">
    <name type="scientific">Clytia hemisphaerica</name>
    <dbReference type="NCBI Taxonomy" id="252671"/>
    <lineage>
        <taxon>Eukaryota</taxon>
        <taxon>Metazoa</taxon>
        <taxon>Cnidaria</taxon>
        <taxon>Hydrozoa</taxon>
        <taxon>Hydroidolina</taxon>
        <taxon>Leptothecata</taxon>
        <taxon>Obeliida</taxon>
        <taxon>Clytiidae</taxon>
        <taxon>Clytia</taxon>
    </lineage>
</organism>
<evidence type="ECO:0000313" key="2">
    <source>
        <dbReference type="Proteomes" id="UP000594262"/>
    </source>
</evidence>
<dbReference type="EnsemblMetazoa" id="CLYHEMT016041.1">
    <property type="protein sequence ID" value="CLYHEMP016041.1"/>
    <property type="gene ID" value="CLYHEMG016041"/>
</dbReference>
<dbReference type="AlphaFoldDB" id="A0A7M5X1G9"/>
<protein>
    <submittedName>
        <fullName evidence="1">Uncharacterized protein</fullName>
    </submittedName>
</protein>
<proteinExistence type="predicted"/>
<accession>A0A7M5X1G9</accession>
<reference evidence="1" key="1">
    <citation type="submission" date="2021-01" db="UniProtKB">
        <authorList>
            <consortium name="EnsemblMetazoa"/>
        </authorList>
    </citation>
    <scope>IDENTIFICATION</scope>
</reference>